<dbReference type="EMBL" id="GGEC01020151">
    <property type="protein sequence ID" value="MBX00635.1"/>
    <property type="molecule type" value="Transcribed_RNA"/>
</dbReference>
<proteinExistence type="predicted"/>
<accession>A0A2P2K4H8</accession>
<organism evidence="1">
    <name type="scientific">Rhizophora mucronata</name>
    <name type="common">Asiatic mangrove</name>
    <dbReference type="NCBI Taxonomy" id="61149"/>
    <lineage>
        <taxon>Eukaryota</taxon>
        <taxon>Viridiplantae</taxon>
        <taxon>Streptophyta</taxon>
        <taxon>Embryophyta</taxon>
        <taxon>Tracheophyta</taxon>
        <taxon>Spermatophyta</taxon>
        <taxon>Magnoliopsida</taxon>
        <taxon>eudicotyledons</taxon>
        <taxon>Gunneridae</taxon>
        <taxon>Pentapetalae</taxon>
        <taxon>rosids</taxon>
        <taxon>fabids</taxon>
        <taxon>Malpighiales</taxon>
        <taxon>Rhizophoraceae</taxon>
        <taxon>Rhizophora</taxon>
    </lineage>
</organism>
<dbReference type="AlphaFoldDB" id="A0A2P2K4H8"/>
<protein>
    <submittedName>
        <fullName evidence="1">Uncharacterized protein</fullName>
    </submittedName>
</protein>
<evidence type="ECO:0000313" key="1">
    <source>
        <dbReference type="EMBL" id="MBX00635.1"/>
    </source>
</evidence>
<reference evidence="1" key="1">
    <citation type="submission" date="2018-02" db="EMBL/GenBank/DDBJ databases">
        <title>Rhizophora mucronata_Transcriptome.</title>
        <authorList>
            <person name="Meera S.P."/>
            <person name="Sreeshan A."/>
            <person name="Augustine A."/>
        </authorList>
    </citation>
    <scope>NUCLEOTIDE SEQUENCE</scope>
    <source>
        <tissue evidence="1">Leaf</tissue>
    </source>
</reference>
<name>A0A2P2K4H8_RHIMU</name>
<sequence>MSIEFNSIRYKSTDELERETGEKGAFANVRGSDDEDARPLLQRSLILGLRFHFSSLFSRSSS</sequence>